<proteinExistence type="predicted"/>
<keyword evidence="2" id="KW-0732">Signal</keyword>
<feature type="chain" id="PRO_5035945642" description="DUF1190 domain-containing protein" evidence="2">
    <location>
        <begin position="21"/>
        <end position="217"/>
    </location>
</feature>
<sequence length="217" mass="21485">MRRSRSIALLFMAAAPIALTACDDSAKKPTPVGSFASPAACRESGQFTDEQCNAALRDAQAQHETRAPRYESREACEAEHGAAACEPRERNGQSWFMPALAGFMIGRALSGGGMMPSAPLYGSASCGSGLGQRACASGSSGAAGGFRTATGAAVSPGVTTMPAAAAASTVQSAAAPARTASSTFNSVERGGLGTRAESGTMGPTGRGAAASAGEAGS</sequence>
<organism evidence="3 4">
    <name type="scientific">Roseiterribacter gracilis</name>
    <dbReference type="NCBI Taxonomy" id="2812848"/>
    <lineage>
        <taxon>Bacteria</taxon>
        <taxon>Pseudomonadati</taxon>
        <taxon>Pseudomonadota</taxon>
        <taxon>Alphaproteobacteria</taxon>
        <taxon>Rhodospirillales</taxon>
        <taxon>Roseiterribacteraceae</taxon>
        <taxon>Roseiterribacter</taxon>
    </lineage>
</organism>
<gene>
    <name evidence="3" type="ORF">TMPK1_07000</name>
</gene>
<name>A0A8S8X6L7_9PROT</name>
<comment type="caution">
    <text evidence="3">The sequence shown here is derived from an EMBL/GenBank/DDBJ whole genome shotgun (WGS) entry which is preliminary data.</text>
</comment>
<reference evidence="3" key="1">
    <citation type="submission" date="2021-02" db="EMBL/GenBank/DDBJ databases">
        <title>Genome sequence of Rhodospirillales sp. strain TMPK1 isolated from soil.</title>
        <authorList>
            <person name="Nakai R."/>
            <person name="Kusada H."/>
            <person name="Tamaki H."/>
        </authorList>
    </citation>
    <scope>NUCLEOTIDE SEQUENCE</scope>
    <source>
        <strain evidence="3">TMPK1</strain>
    </source>
</reference>
<dbReference type="RefSeq" id="WP_420241490.1">
    <property type="nucleotide sequence ID" value="NZ_BOPV01000001.1"/>
</dbReference>
<keyword evidence="4" id="KW-1185">Reference proteome</keyword>
<feature type="region of interest" description="Disordered" evidence="1">
    <location>
        <begin position="175"/>
        <end position="217"/>
    </location>
</feature>
<accession>A0A8S8X6L7</accession>
<feature type="compositionally biased region" description="Low complexity" evidence="1">
    <location>
        <begin position="206"/>
        <end position="217"/>
    </location>
</feature>
<dbReference type="Proteomes" id="UP000681075">
    <property type="component" value="Unassembled WGS sequence"/>
</dbReference>
<evidence type="ECO:0008006" key="5">
    <source>
        <dbReference type="Google" id="ProtNLM"/>
    </source>
</evidence>
<evidence type="ECO:0000256" key="2">
    <source>
        <dbReference type="SAM" id="SignalP"/>
    </source>
</evidence>
<protein>
    <recommendedName>
        <fullName evidence="5">DUF1190 domain-containing protein</fullName>
    </recommendedName>
</protein>
<dbReference type="PROSITE" id="PS51257">
    <property type="entry name" value="PROKAR_LIPOPROTEIN"/>
    <property type="match status" value="1"/>
</dbReference>
<evidence type="ECO:0000313" key="4">
    <source>
        <dbReference type="Proteomes" id="UP000681075"/>
    </source>
</evidence>
<dbReference type="AlphaFoldDB" id="A0A8S8X6L7"/>
<dbReference type="InterPro" id="IPR009576">
    <property type="entry name" value="Biofilm_formation_YgiB"/>
</dbReference>
<dbReference type="EMBL" id="BOPV01000001">
    <property type="protein sequence ID" value="GIL38463.1"/>
    <property type="molecule type" value="Genomic_DNA"/>
</dbReference>
<evidence type="ECO:0000256" key="1">
    <source>
        <dbReference type="SAM" id="MobiDB-lite"/>
    </source>
</evidence>
<feature type="signal peptide" evidence="2">
    <location>
        <begin position="1"/>
        <end position="20"/>
    </location>
</feature>
<dbReference type="Pfam" id="PF06693">
    <property type="entry name" value="DUF1190"/>
    <property type="match status" value="1"/>
</dbReference>
<evidence type="ECO:0000313" key="3">
    <source>
        <dbReference type="EMBL" id="GIL38463.1"/>
    </source>
</evidence>